<accession>A0AC34QYL3</accession>
<evidence type="ECO:0000313" key="1">
    <source>
        <dbReference type="Proteomes" id="UP000887576"/>
    </source>
</evidence>
<evidence type="ECO:0000313" key="2">
    <source>
        <dbReference type="WBParaSite" id="JU765_v2.g20478.t1"/>
    </source>
</evidence>
<proteinExistence type="predicted"/>
<protein>
    <submittedName>
        <fullName evidence="2">Uncharacterized protein</fullName>
    </submittedName>
</protein>
<sequence>MLNLEIDLANLTNFYVNDIEIQKPKSARDYNQDLWNLQTIQQKIPGIKWADYLQNLVSDDLWHKISVGNEAVINADSPDYFDSLAQLLQKYRPRDIRNYAIWRLIKYSLPYMSSEYTAALAKFNSVLYGKNVTATPQADVCLSYLKGNYELPNLGFATAEAMLARGYFSVKAKNRAVEMFGQVKSGLTDLITASTWMDAETKAAALFKVKLMDSSIAYPDWILNKTAQQAYYKDLQIPSASFISLNLMLRGWAVRKQLTEVAVPLDRAYYKDLQIPSASFISLNLMLRGWAVRKQLTEVAVPLDRGAFPGTPMATDAWYTASTNSLTVPLGELQSPFFGLDFPDAVNFGGAGAVVGHECSHGFDENGAMFNAYGNETNWWTDSSKRAFEDHCNCLINQFNHYCYPNNIGCVNGNQTIDENVADLAGIKAAFKAYKKQSTPQYRLAKAPMFSDDQLFFLSFASFWCGKDTDGAIQQQLQTDVHTPKKFRVIGTLRNVPEFSQAFQCSDSSYMNPKEKCSIW</sequence>
<dbReference type="Proteomes" id="UP000887576">
    <property type="component" value="Unplaced"/>
</dbReference>
<organism evidence="1 2">
    <name type="scientific">Panagrolaimus sp. JU765</name>
    <dbReference type="NCBI Taxonomy" id="591449"/>
    <lineage>
        <taxon>Eukaryota</taxon>
        <taxon>Metazoa</taxon>
        <taxon>Ecdysozoa</taxon>
        <taxon>Nematoda</taxon>
        <taxon>Chromadorea</taxon>
        <taxon>Rhabditida</taxon>
        <taxon>Tylenchina</taxon>
        <taxon>Panagrolaimomorpha</taxon>
        <taxon>Panagrolaimoidea</taxon>
        <taxon>Panagrolaimidae</taxon>
        <taxon>Panagrolaimus</taxon>
    </lineage>
</organism>
<reference evidence="2" key="1">
    <citation type="submission" date="2022-11" db="UniProtKB">
        <authorList>
            <consortium name="WormBaseParasite"/>
        </authorList>
    </citation>
    <scope>IDENTIFICATION</scope>
</reference>
<name>A0AC34QYL3_9BILA</name>
<dbReference type="WBParaSite" id="JU765_v2.g20478.t1">
    <property type="protein sequence ID" value="JU765_v2.g20478.t1"/>
    <property type="gene ID" value="JU765_v2.g20478"/>
</dbReference>